<name>L1JZH2_GUITC</name>
<dbReference type="AlphaFoldDB" id="L1JZH2"/>
<dbReference type="EnsemblProtists" id="EKX53605">
    <property type="protein sequence ID" value="EKX53605"/>
    <property type="gene ID" value="GUITHDRAFT_100589"/>
</dbReference>
<dbReference type="Gene3D" id="2.30.42.10">
    <property type="match status" value="1"/>
</dbReference>
<feature type="coiled-coil region" evidence="1">
    <location>
        <begin position="254"/>
        <end position="391"/>
    </location>
</feature>
<feature type="compositionally biased region" description="Low complexity" evidence="2">
    <location>
        <begin position="68"/>
        <end position="77"/>
    </location>
</feature>
<reference evidence="5" key="3">
    <citation type="submission" date="2016-03" db="UniProtKB">
        <authorList>
            <consortium name="EnsemblProtists"/>
        </authorList>
    </citation>
    <scope>IDENTIFICATION</scope>
</reference>
<keyword evidence="1" id="KW-0175">Coiled coil</keyword>
<dbReference type="Proteomes" id="UP000011087">
    <property type="component" value="Unassembled WGS sequence"/>
</dbReference>
<dbReference type="InterPro" id="IPR001478">
    <property type="entry name" value="PDZ"/>
</dbReference>
<sequence length="512" mass="57976">MASPPYMLPVDSAHLSPSGYRLSPQMVPFEGAVLPPPVLPPQHSSPVLFPTTVTVPFSHRPVSPSPARPGRASAPSPGRKKERSQSPRVRSLSPALRRSKSPLGNASGPITITHDGQYARLQTVGEPLDKDLNVVDARTGQKRSGVGIFFQQESSGWIYVANLLPNSSSALDGRIAIYDELLRVDDFMVDFETPLEDVRERVLGQPGTKVLLGFRRKGAYEGDRQVESDYIYEVELLRGNPHSPPPKKRVQVDFSKYEREISYLRQEIEMLSSKLENFQHDARTANLEAELNARREDMARFETMLERSRERSREAESTRDEIIEHYNRMKRENERLQKQDVERSAIFDDLHQRSVEFQDERNAVMEIEHRLRDANDKLSSLVQESTDMESDHHVFLRQRLHQGHVAIKEAIKAQEIQIQQLNDIIPSLDMVHSSFFSSMALDPAHIHAFQVSPPKLPEVTSSSSSLYYSSSSASYLKPTYYSYNDFRPAPTQSLRMSLSASMSRVSGSEDFA</sequence>
<feature type="region of interest" description="Disordered" evidence="2">
    <location>
        <begin position="1"/>
        <end position="20"/>
    </location>
</feature>
<organism evidence="4">
    <name type="scientific">Guillardia theta (strain CCMP2712)</name>
    <name type="common">Cryptophyte</name>
    <dbReference type="NCBI Taxonomy" id="905079"/>
    <lineage>
        <taxon>Eukaryota</taxon>
        <taxon>Cryptophyceae</taxon>
        <taxon>Pyrenomonadales</taxon>
        <taxon>Geminigeraceae</taxon>
        <taxon>Guillardia</taxon>
    </lineage>
</organism>
<accession>L1JZH2</accession>
<dbReference type="RefSeq" id="XP_005840585.1">
    <property type="nucleotide sequence ID" value="XM_005840528.1"/>
</dbReference>
<evidence type="ECO:0000313" key="4">
    <source>
        <dbReference type="EMBL" id="EKX53605.1"/>
    </source>
</evidence>
<evidence type="ECO:0000313" key="5">
    <source>
        <dbReference type="EnsemblProtists" id="EKX53605"/>
    </source>
</evidence>
<dbReference type="HOGENOM" id="CLU_532615_0_0_1"/>
<keyword evidence="6" id="KW-1185">Reference proteome</keyword>
<evidence type="ECO:0000256" key="2">
    <source>
        <dbReference type="SAM" id="MobiDB-lite"/>
    </source>
</evidence>
<dbReference type="SUPFAM" id="SSF50156">
    <property type="entry name" value="PDZ domain-like"/>
    <property type="match status" value="1"/>
</dbReference>
<dbReference type="EMBL" id="JH992969">
    <property type="protein sequence ID" value="EKX53605.1"/>
    <property type="molecule type" value="Genomic_DNA"/>
</dbReference>
<proteinExistence type="predicted"/>
<dbReference type="SMART" id="SM00228">
    <property type="entry name" value="PDZ"/>
    <property type="match status" value="1"/>
</dbReference>
<reference evidence="4 6" key="1">
    <citation type="journal article" date="2012" name="Nature">
        <title>Algal genomes reveal evolutionary mosaicism and the fate of nucleomorphs.</title>
        <authorList>
            <consortium name="DOE Joint Genome Institute"/>
            <person name="Curtis B.A."/>
            <person name="Tanifuji G."/>
            <person name="Burki F."/>
            <person name="Gruber A."/>
            <person name="Irimia M."/>
            <person name="Maruyama S."/>
            <person name="Arias M.C."/>
            <person name="Ball S.G."/>
            <person name="Gile G.H."/>
            <person name="Hirakawa Y."/>
            <person name="Hopkins J.F."/>
            <person name="Kuo A."/>
            <person name="Rensing S.A."/>
            <person name="Schmutz J."/>
            <person name="Symeonidi A."/>
            <person name="Elias M."/>
            <person name="Eveleigh R.J."/>
            <person name="Herman E.K."/>
            <person name="Klute M.J."/>
            <person name="Nakayama T."/>
            <person name="Obornik M."/>
            <person name="Reyes-Prieto A."/>
            <person name="Armbrust E.V."/>
            <person name="Aves S.J."/>
            <person name="Beiko R.G."/>
            <person name="Coutinho P."/>
            <person name="Dacks J.B."/>
            <person name="Durnford D.G."/>
            <person name="Fast N.M."/>
            <person name="Green B.R."/>
            <person name="Grisdale C.J."/>
            <person name="Hempel F."/>
            <person name="Henrissat B."/>
            <person name="Hoppner M.P."/>
            <person name="Ishida K."/>
            <person name="Kim E."/>
            <person name="Koreny L."/>
            <person name="Kroth P.G."/>
            <person name="Liu Y."/>
            <person name="Malik S.B."/>
            <person name="Maier U.G."/>
            <person name="McRose D."/>
            <person name="Mock T."/>
            <person name="Neilson J.A."/>
            <person name="Onodera N.T."/>
            <person name="Poole A.M."/>
            <person name="Pritham E.J."/>
            <person name="Richards T.A."/>
            <person name="Rocap G."/>
            <person name="Roy S.W."/>
            <person name="Sarai C."/>
            <person name="Schaack S."/>
            <person name="Shirato S."/>
            <person name="Slamovits C.H."/>
            <person name="Spencer D.F."/>
            <person name="Suzuki S."/>
            <person name="Worden A.Z."/>
            <person name="Zauner S."/>
            <person name="Barry K."/>
            <person name="Bell C."/>
            <person name="Bharti A.K."/>
            <person name="Crow J.A."/>
            <person name="Grimwood J."/>
            <person name="Kramer R."/>
            <person name="Lindquist E."/>
            <person name="Lucas S."/>
            <person name="Salamov A."/>
            <person name="McFadden G.I."/>
            <person name="Lane C.E."/>
            <person name="Keeling P.J."/>
            <person name="Gray M.W."/>
            <person name="Grigoriev I.V."/>
            <person name="Archibald J.M."/>
        </authorList>
    </citation>
    <scope>NUCLEOTIDE SEQUENCE</scope>
    <source>
        <strain evidence="4 6">CCMP2712</strain>
    </source>
</reference>
<evidence type="ECO:0000259" key="3">
    <source>
        <dbReference type="SMART" id="SM00228"/>
    </source>
</evidence>
<dbReference type="GeneID" id="17310594"/>
<dbReference type="InterPro" id="IPR036034">
    <property type="entry name" value="PDZ_sf"/>
</dbReference>
<evidence type="ECO:0000256" key="1">
    <source>
        <dbReference type="SAM" id="Coils"/>
    </source>
</evidence>
<protein>
    <recommendedName>
        <fullName evidence="3">PDZ domain-containing protein</fullName>
    </recommendedName>
</protein>
<evidence type="ECO:0000313" key="6">
    <source>
        <dbReference type="Proteomes" id="UP000011087"/>
    </source>
</evidence>
<feature type="region of interest" description="Disordered" evidence="2">
    <location>
        <begin position="59"/>
        <end position="112"/>
    </location>
</feature>
<reference evidence="6" key="2">
    <citation type="submission" date="2012-11" db="EMBL/GenBank/DDBJ databases">
        <authorList>
            <person name="Kuo A."/>
            <person name="Curtis B.A."/>
            <person name="Tanifuji G."/>
            <person name="Burki F."/>
            <person name="Gruber A."/>
            <person name="Irimia M."/>
            <person name="Maruyama S."/>
            <person name="Arias M.C."/>
            <person name="Ball S.G."/>
            <person name="Gile G.H."/>
            <person name="Hirakawa Y."/>
            <person name="Hopkins J.F."/>
            <person name="Rensing S.A."/>
            <person name="Schmutz J."/>
            <person name="Symeonidi A."/>
            <person name="Elias M."/>
            <person name="Eveleigh R.J."/>
            <person name="Herman E.K."/>
            <person name="Klute M.J."/>
            <person name="Nakayama T."/>
            <person name="Obornik M."/>
            <person name="Reyes-Prieto A."/>
            <person name="Armbrust E.V."/>
            <person name="Aves S.J."/>
            <person name="Beiko R.G."/>
            <person name="Coutinho P."/>
            <person name="Dacks J.B."/>
            <person name="Durnford D.G."/>
            <person name="Fast N.M."/>
            <person name="Green B.R."/>
            <person name="Grisdale C."/>
            <person name="Hempe F."/>
            <person name="Henrissat B."/>
            <person name="Hoppner M.P."/>
            <person name="Ishida K.-I."/>
            <person name="Kim E."/>
            <person name="Koreny L."/>
            <person name="Kroth P.G."/>
            <person name="Liu Y."/>
            <person name="Malik S.-B."/>
            <person name="Maier U.G."/>
            <person name="McRose D."/>
            <person name="Mock T."/>
            <person name="Neilson J.A."/>
            <person name="Onodera N.T."/>
            <person name="Poole A.M."/>
            <person name="Pritham E.J."/>
            <person name="Richards T.A."/>
            <person name="Rocap G."/>
            <person name="Roy S.W."/>
            <person name="Sarai C."/>
            <person name="Schaack S."/>
            <person name="Shirato S."/>
            <person name="Slamovits C.H."/>
            <person name="Spencer D.F."/>
            <person name="Suzuki S."/>
            <person name="Worden A.Z."/>
            <person name="Zauner S."/>
            <person name="Barry K."/>
            <person name="Bell C."/>
            <person name="Bharti A.K."/>
            <person name="Crow J.A."/>
            <person name="Grimwood J."/>
            <person name="Kramer R."/>
            <person name="Lindquist E."/>
            <person name="Lucas S."/>
            <person name="Salamov A."/>
            <person name="McFadden G.I."/>
            <person name="Lane C.E."/>
            <person name="Keeling P.J."/>
            <person name="Gray M.W."/>
            <person name="Grigoriev I.V."/>
            <person name="Archibald J.M."/>
        </authorList>
    </citation>
    <scope>NUCLEOTIDE SEQUENCE</scope>
    <source>
        <strain evidence="6">CCMP2712</strain>
    </source>
</reference>
<dbReference type="PaxDb" id="55529-EKX53605"/>
<dbReference type="KEGG" id="gtt:GUITHDRAFT_100589"/>
<gene>
    <name evidence="4" type="ORF">GUITHDRAFT_100589</name>
</gene>
<feature type="domain" description="PDZ" evidence="3">
    <location>
        <begin position="144"/>
        <end position="218"/>
    </location>
</feature>